<organism evidence="6 7">
    <name type="scientific">Muricoccus pecuniae</name>
    <dbReference type="NCBI Taxonomy" id="693023"/>
    <lineage>
        <taxon>Bacteria</taxon>
        <taxon>Pseudomonadati</taxon>
        <taxon>Pseudomonadota</taxon>
        <taxon>Alphaproteobacteria</taxon>
        <taxon>Acetobacterales</taxon>
        <taxon>Roseomonadaceae</taxon>
        <taxon>Muricoccus</taxon>
    </lineage>
</organism>
<evidence type="ECO:0000256" key="2">
    <source>
        <dbReference type="ARBA" id="ARBA00022741"/>
    </source>
</evidence>
<evidence type="ECO:0000256" key="5">
    <source>
        <dbReference type="RuleBase" id="RU361279"/>
    </source>
</evidence>
<dbReference type="EC" id="6.3.3.2" evidence="5"/>
<dbReference type="AlphaFoldDB" id="A0A840YJG2"/>
<evidence type="ECO:0000256" key="1">
    <source>
        <dbReference type="ARBA" id="ARBA00010638"/>
    </source>
</evidence>
<dbReference type="PANTHER" id="PTHR23407">
    <property type="entry name" value="ATPASE INHIBITOR/5-FORMYLTETRAHYDROFOLATE CYCLO-LIGASE"/>
    <property type="match status" value="1"/>
</dbReference>
<keyword evidence="5" id="KW-0479">Metal-binding</keyword>
<comment type="cofactor">
    <cofactor evidence="5">
        <name>Mg(2+)</name>
        <dbReference type="ChEBI" id="CHEBI:18420"/>
    </cofactor>
</comment>
<protein>
    <recommendedName>
        <fullName evidence="5">5-formyltetrahydrofolate cyclo-ligase</fullName>
        <ecNumber evidence="5">6.3.3.2</ecNumber>
    </recommendedName>
</protein>
<keyword evidence="2 4" id="KW-0547">Nucleotide-binding</keyword>
<dbReference type="InterPro" id="IPR037171">
    <property type="entry name" value="NagB/RpiA_transferase-like"/>
</dbReference>
<dbReference type="Pfam" id="PF01812">
    <property type="entry name" value="5-FTHF_cyc-lig"/>
    <property type="match status" value="1"/>
</dbReference>
<dbReference type="GO" id="GO:0046872">
    <property type="term" value="F:metal ion binding"/>
    <property type="evidence" value="ECO:0007669"/>
    <property type="project" value="UniProtKB-KW"/>
</dbReference>
<sequence length="182" mass="19053">MAREEAQARRARADARGAGPALAAHVLRDSSPPPGAVVAGFWPMGHEIDILPLLRALAARGHPLCLPRTPKRGLPLDFRAFAFGDRMAKGPFGTVQPEEGAPAAVPGFVIVPLLAFDLSGRRLGYGGGYYDRTLAALPGVPTLGVAFACQRMEVVPAGPHDAPLDAVATEAGVMRFREAQGA</sequence>
<keyword evidence="7" id="KW-1185">Reference proteome</keyword>
<dbReference type="EMBL" id="JACIJD010000012">
    <property type="protein sequence ID" value="MBB5694852.1"/>
    <property type="molecule type" value="Genomic_DNA"/>
</dbReference>
<accession>A0A840YJG2</accession>
<dbReference type="GO" id="GO:0035999">
    <property type="term" value="P:tetrahydrofolate interconversion"/>
    <property type="evidence" value="ECO:0007669"/>
    <property type="project" value="TreeGrafter"/>
</dbReference>
<dbReference type="Proteomes" id="UP000580654">
    <property type="component" value="Unassembled WGS sequence"/>
</dbReference>
<comment type="similarity">
    <text evidence="1 5">Belongs to the 5-formyltetrahydrofolate cyclo-ligase family.</text>
</comment>
<dbReference type="GO" id="GO:0005524">
    <property type="term" value="F:ATP binding"/>
    <property type="evidence" value="ECO:0007669"/>
    <property type="project" value="UniProtKB-KW"/>
</dbReference>
<dbReference type="GO" id="GO:0030272">
    <property type="term" value="F:5-formyltetrahydrofolate cyclo-ligase activity"/>
    <property type="evidence" value="ECO:0007669"/>
    <property type="project" value="UniProtKB-EC"/>
</dbReference>
<keyword evidence="3 4" id="KW-0067">ATP-binding</keyword>
<evidence type="ECO:0000256" key="4">
    <source>
        <dbReference type="PIRSR" id="PIRSR006806-1"/>
    </source>
</evidence>
<comment type="catalytic activity">
    <reaction evidence="5">
        <text>(6S)-5-formyl-5,6,7,8-tetrahydrofolate + ATP = (6R)-5,10-methenyltetrahydrofolate + ADP + phosphate</text>
        <dbReference type="Rhea" id="RHEA:10488"/>
        <dbReference type="ChEBI" id="CHEBI:30616"/>
        <dbReference type="ChEBI" id="CHEBI:43474"/>
        <dbReference type="ChEBI" id="CHEBI:57455"/>
        <dbReference type="ChEBI" id="CHEBI:57457"/>
        <dbReference type="ChEBI" id="CHEBI:456216"/>
        <dbReference type="EC" id="6.3.3.2"/>
    </reaction>
</comment>
<proteinExistence type="inferred from homology"/>
<dbReference type="PIRSF" id="PIRSF006806">
    <property type="entry name" value="FTHF_cligase"/>
    <property type="match status" value="1"/>
</dbReference>
<evidence type="ECO:0000256" key="3">
    <source>
        <dbReference type="ARBA" id="ARBA00022840"/>
    </source>
</evidence>
<evidence type="ECO:0000313" key="6">
    <source>
        <dbReference type="EMBL" id="MBB5694852.1"/>
    </source>
</evidence>
<feature type="binding site" evidence="4">
    <location>
        <position position="47"/>
    </location>
    <ligand>
        <name>substrate</name>
    </ligand>
</feature>
<dbReference type="InterPro" id="IPR002698">
    <property type="entry name" value="FTHF_cligase"/>
</dbReference>
<keyword evidence="5" id="KW-0460">Magnesium</keyword>
<comment type="caution">
    <text evidence="6">The sequence shown here is derived from an EMBL/GenBank/DDBJ whole genome shotgun (WGS) entry which is preliminary data.</text>
</comment>
<dbReference type="NCBIfam" id="TIGR02727">
    <property type="entry name" value="MTHFS_bact"/>
    <property type="match status" value="1"/>
</dbReference>
<feature type="binding site" evidence="4">
    <location>
        <begin position="122"/>
        <end position="130"/>
    </location>
    <ligand>
        <name>ATP</name>
        <dbReference type="ChEBI" id="CHEBI:30616"/>
    </ligand>
</feature>
<dbReference type="SUPFAM" id="SSF100950">
    <property type="entry name" value="NagB/RpiA/CoA transferase-like"/>
    <property type="match status" value="1"/>
</dbReference>
<reference evidence="6 7" key="1">
    <citation type="submission" date="2020-08" db="EMBL/GenBank/DDBJ databases">
        <title>Genomic Encyclopedia of Type Strains, Phase IV (KMG-IV): sequencing the most valuable type-strain genomes for metagenomic binning, comparative biology and taxonomic classification.</title>
        <authorList>
            <person name="Goeker M."/>
        </authorList>
    </citation>
    <scope>NUCLEOTIDE SEQUENCE [LARGE SCALE GENOMIC DNA]</scope>
    <source>
        <strain evidence="6 7">DSM 25622</strain>
    </source>
</reference>
<dbReference type="Gene3D" id="3.40.50.10420">
    <property type="entry name" value="NagB/RpiA/CoA transferase-like"/>
    <property type="match status" value="1"/>
</dbReference>
<dbReference type="InterPro" id="IPR024185">
    <property type="entry name" value="FTHF_cligase-like_sf"/>
</dbReference>
<dbReference type="GO" id="GO:0009396">
    <property type="term" value="P:folic acid-containing compound biosynthetic process"/>
    <property type="evidence" value="ECO:0007669"/>
    <property type="project" value="TreeGrafter"/>
</dbReference>
<evidence type="ECO:0000313" key="7">
    <source>
        <dbReference type="Proteomes" id="UP000580654"/>
    </source>
</evidence>
<gene>
    <name evidence="6" type="ORF">FHS87_002904</name>
</gene>
<dbReference type="PANTHER" id="PTHR23407:SF1">
    <property type="entry name" value="5-FORMYLTETRAHYDROFOLATE CYCLO-LIGASE"/>
    <property type="match status" value="1"/>
</dbReference>
<keyword evidence="6" id="KW-0436">Ligase</keyword>
<name>A0A840YJG2_9PROT</name>